<keyword evidence="2" id="KW-1185">Reference proteome</keyword>
<dbReference type="Proteomes" id="UP000499080">
    <property type="component" value="Unassembled WGS sequence"/>
</dbReference>
<evidence type="ECO:0000313" key="1">
    <source>
        <dbReference type="EMBL" id="GBM01011.1"/>
    </source>
</evidence>
<gene>
    <name evidence="1" type="ORF">AVEN_218639_1</name>
</gene>
<protein>
    <submittedName>
        <fullName evidence="1">Uncharacterized protein</fullName>
    </submittedName>
</protein>
<organism evidence="1 2">
    <name type="scientific">Araneus ventricosus</name>
    <name type="common">Orbweaver spider</name>
    <name type="synonym">Epeira ventricosa</name>
    <dbReference type="NCBI Taxonomy" id="182803"/>
    <lineage>
        <taxon>Eukaryota</taxon>
        <taxon>Metazoa</taxon>
        <taxon>Ecdysozoa</taxon>
        <taxon>Arthropoda</taxon>
        <taxon>Chelicerata</taxon>
        <taxon>Arachnida</taxon>
        <taxon>Araneae</taxon>
        <taxon>Araneomorphae</taxon>
        <taxon>Entelegynae</taxon>
        <taxon>Araneoidea</taxon>
        <taxon>Araneidae</taxon>
        <taxon>Araneus</taxon>
    </lineage>
</organism>
<dbReference type="AlphaFoldDB" id="A0A4Y2C9B0"/>
<feature type="non-terminal residue" evidence="1">
    <location>
        <position position="1"/>
    </location>
</feature>
<name>A0A4Y2C9B0_ARAVE</name>
<evidence type="ECO:0000313" key="2">
    <source>
        <dbReference type="Proteomes" id="UP000499080"/>
    </source>
</evidence>
<reference evidence="1 2" key="1">
    <citation type="journal article" date="2019" name="Sci. Rep.">
        <title>Orb-weaving spider Araneus ventricosus genome elucidates the spidroin gene catalogue.</title>
        <authorList>
            <person name="Kono N."/>
            <person name="Nakamura H."/>
            <person name="Ohtoshi R."/>
            <person name="Moran D.A.P."/>
            <person name="Shinohara A."/>
            <person name="Yoshida Y."/>
            <person name="Fujiwara M."/>
            <person name="Mori M."/>
            <person name="Tomita M."/>
            <person name="Arakawa K."/>
        </authorList>
    </citation>
    <scope>NUCLEOTIDE SEQUENCE [LARGE SCALE GENOMIC DNA]</scope>
</reference>
<accession>A0A4Y2C9B0</accession>
<proteinExistence type="predicted"/>
<sequence>MEFWDDKRNVRTHSYYPMKHNQTVLKANKIQGTRTDLKGSILEANRCMIPRHGGERLSAVDA</sequence>
<dbReference type="EMBL" id="BGPR01085815">
    <property type="protein sequence ID" value="GBM01011.1"/>
    <property type="molecule type" value="Genomic_DNA"/>
</dbReference>
<comment type="caution">
    <text evidence="1">The sequence shown here is derived from an EMBL/GenBank/DDBJ whole genome shotgun (WGS) entry which is preliminary data.</text>
</comment>